<keyword evidence="2" id="KW-1185">Reference proteome</keyword>
<gene>
    <name evidence="1" type="ORF">SAMN05518846_10996</name>
</gene>
<evidence type="ECO:0000313" key="1">
    <source>
        <dbReference type="EMBL" id="SFK15422.1"/>
    </source>
</evidence>
<proteinExistence type="predicted"/>
<dbReference type="STRING" id="1884381.SAMN05518846_10996"/>
<protein>
    <submittedName>
        <fullName evidence="1">Uncharacterized protein</fullName>
    </submittedName>
</protein>
<accession>A0A1I3X6H7</accession>
<reference evidence="2" key="1">
    <citation type="submission" date="2016-10" db="EMBL/GenBank/DDBJ databases">
        <authorList>
            <person name="Varghese N."/>
            <person name="Submissions S."/>
        </authorList>
    </citation>
    <scope>NUCLEOTIDE SEQUENCE [LARGE SCALE GENOMIC DNA]</scope>
    <source>
        <strain evidence="2">OK042</strain>
    </source>
</reference>
<name>A0A1I3X6H7_9BACL</name>
<dbReference type="EMBL" id="FORT01000009">
    <property type="protein sequence ID" value="SFK15422.1"/>
    <property type="molecule type" value="Genomic_DNA"/>
</dbReference>
<sequence>MEERVHPELRTMLSVMPELNFDRENLEPMRKAMDEMFVGGPQNPALSIEDSPAW</sequence>
<dbReference type="AlphaFoldDB" id="A0A1I3X6H7"/>
<evidence type="ECO:0000313" key="2">
    <source>
        <dbReference type="Proteomes" id="UP000198915"/>
    </source>
</evidence>
<dbReference type="Proteomes" id="UP000198915">
    <property type="component" value="Unassembled WGS sequence"/>
</dbReference>
<organism evidence="1 2">
    <name type="scientific">Brevibacillus centrosporus</name>
    <dbReference type="NCBI Taxonomy" id="54910"/>
    <lineage>
        <taxon>Bacteria</taxon>
        <taxon>Bacillati</taxon>
        <taxon>Bacillota</taxon>
        <taxon>Bacilli</taxon>
        <taxon>Bacillales</taxon>
        <taxon>Paenibacillaceae</taxon>
        <taxon>Brevibacillus</taxon>
    </lineage>
</organism>